<keyword evidence="3 7" id="KW-0032">Aminotransferase</keyword>
<dbReference type="SUPFAM" id="SSF101790">
    <property type="entry name" value="Aminomethyltransferase beta-barrel domain"/>
    <property type="match status" value="1"/>
</dbReference>
<feature type="binding site" evidence="8">
    <location>
        <position position="194"/>
    </location>
    <ligand>
        <name>substrate</name>
    </ligand>
</feature>
<dbReference type="InterPro" id="IPR029043">
    <property type="entry name" value="GcvT/YgfZ_C"/>
</dbReference>
<feature type="domain" description="Aminomethyltransferase C-terminal" evidence="10">
    <location>
        <begin position="276"/>
        <end position="352"/>
    </location>
</feature>
<dbReference type="EC" id="2.1.2.10" evidence="2 7"/>
<dbReference type="GO" id="GO:0005960">
    <property type="term" value="C:glycine cleavage complex"/>
    <property type="evidence" value="ECO:0007669"/>
    <property type="project" value="InterPro"/>
</dbReference>
<dbReference type="Proteomes" id="UP000580051">
    <property type="component" value="Unassembled WGS sequence"/>
</dbReference>
<evidence type="ECO:0000313" key="12">
    <source>
        <dbReference type="Proteomes" id="UP000580051"/>
    </source>
</evidence>
<dbReference type="Pfam" id="PF01571">
    <property type="entry name" value="GCV_T"/>
    <property type="match status" value="1"/>
</dbReference>
<dbReference type="NCBIfam" id="NF001567">
    <property type="entry name" value="PRK00389.1"/>
    <property type="match status" value="1"/>
</dbReference>
<comment type="similarity">
    <text evidence="1 7">Belongs to the GcvT family.</text>
</comment>
<gene>
    <name evidence="7" type="primary">gcvT</name>
    <name evidence="11" type="ORF">HKBW3S06_00991</name>
</gene>
<dbReference type="HAMAP" id="MF_00259">
    <property type="entry name" value="GcvT"/>
    <property type="match status" value="1"/>
</dbReference>
<name>A0A6V8NQT2_9ACTN</name>
<evidence type="ECO:0000256" key="6">
    <source>
        <dbReference type="ARBA" id="ARBA00047665"/>
    </source>
</evidence>
<comment type="function">
    <text evidence="7">The glycine cleavage system catalyzes the degradation of glycine.</text>
</comment>
<dbReference type="NCBIfam" id="TIGR00528">
    <property type="entry name" value="gcvT"/>
    <property type="match status" value="1"/>
</dbReference>
<accession>A0A6V8NQT2</accession>
<dbReference type="GO" id="GO:0008168">
    <property type="term" value="F:methyltransferase activity"/>
    <property type="evidence" value="ECO:0007669"/>
    <property type="project" value="UniProtKB-KW"/>
</dbReference>
<evidence type="ECO:0000256" key="5">
    <source>
        <dbReference type="ARBA" id="ARBA00031395"/>
    </source>
</evidence>
<dbReference type="SUPFAM" id="SSF103025">
    <property type="entry name" value="Folate-binding domain"/>
    <property type="match status" value="1"/>
</dbReference>
<dbReference type="GO" id="GO:0005829">
    <property type="term" value="C:cytosol"/>
    <property type="evidence" value="ECO:0007669"/>
    <property type="project" value="TreeGrafter"/>
</dbReference>
<dbReference type="InterPro" id="IPR013977">
    <property type="entry name" value="GcvT_C"/>
</dbReference>
<dbReference type="InterPro" id="IPR027266">
    <property type="entry name" value="TrmE/GcvT-like"/>
</dbReference>
<dbReference type="InterPro" id="IPR006222">
    <property type="entry name" value="GCVT_N"/>
</dbReference>
<dbReference type="GO" id="GO:0019464">
    <property type="term" value="P:glycine decarboxylation via glycine cleavage system"/>
    <property type="evidence" value="ECO:0007669"/>
    <property type="project" value="UniProtKB-UniRule"/>
</dbReference>
<comment type="caution">
    <text evidence="11">The sequence shown here is derived from an EMBL/GenBank/DDBJ whole genome shotgun (WGS) entry which is preliminary data.</text>
</comment>
<dbReference type="InterPro" id="IPR028896">
    <property type="entry name" value="GcvT/YgfZ/DmdA"/>
</dbReference>
<evidence type="ECO:0000259" key="9">
    <source>
        <dbReference type="Pfam" id="PF01571"/>
    </source>
</evidence>
<evidence type="ECO:0000256" key="4">
    <source>
        <dbReference type="ARBA" id="ARBA00022679"/>
    </source>
</evidence>
<dbReference type="InterPro" id="IPR022903">
    <property type="entry name" value="GcvT_bac"/>
</dbReference>
<organism evidence="11 12">
    <name type="scientific">Candidatus Hakubella thermalkaliphila</name>
    <dbReference type="NCBI Taxonomy" id="2754717"/>
    <lineage>
        <taxon>Bacteria</taxon>
        <taxon>Bacillati</taxon>
        <taxon>Actinomycetota</taxon>
        <taxon>Actinomycetota incertae sedis</taxon>
        <taxon>Candidatus Hakubellales</taxon>
        <taxon>Candidatus Hakubellaceae</taxon>
        <taxon>Candidatus Hakubella</taxon>
    </lineage>
</organism>
<evidence type="ECO:0000256" key="2">
    <source>
        <dbReference type="ARBA" id="ARBA00012616"/>
    </source>
</evidence>
<keyword evidence="11" id="KW-0489">Methyltransferase</keyword>
<dbReference type="InterPro" id="IPR006223">
    <property type="entry name" value="GcvT"/>
</dbReference>
<evidence type="ECO:0000313" key="11">
    <source>
        <dbReference type="EMBL" id="GFP21764.1"/>
    </source>
</evidence>
<dbReference type="GO" id="GO:0004047">
    <property type="term" value="F:aminomethyltransferase activity"/>
    <property type="evidence" value="ECO:0007669"/>
    <property type="project" value="UniProtKB-UniRule"/>
</dbReference>
<evidence type="ECO:0000256" key="1">
    <source>
        <dbReference type="ARBA" id="ARBA00008609"/>
    </source>
</evidence>
<dbReference type="EMBL" id="BLRV01000099">
    <property type="protein sequence ID" value="GFP21764.1"/>
    <property type="molecule type" value="Genomic_DNA"/>
</dbReference>
<dbReference type="PANTHER" id="PTHR43757">
    <property type="entry name" value="AMINOMETHYLTRANSFERASE"/>
    <property type="match status" value="1"/>
</dbReference>
<evidence type="ECO:0000256" key="3">
    <source>
        <dbReference type="ARBA" id="ARBA00022576"/>
    </source>
</evidence>
<evidence type="ECO:0000256" key="8">
    <source>
        <dbReference type="PIRSR" id="PIRSR006487-1"/>
    </source>
</evidence>
<dbReference type="GO" id="GO:0008483">
    <property type="term" value="F:transaminase activity"/>
    <property type="evidence" value="ECO:0007669"/>
    <property type="project" value="UniProtKB-KW"/>
</dbReference>
<keyword evidence="4 7" id="KW-0808">Transferase</keyword>
<proteinExistence type="inferred from homology"/>
<dbReference type="PIRSF" id="PIRSF006487">
    <property type="entry name" value="GcvT"/>
    <property type="match status" value="1"/>
</dbReference>
<evidence type="ECO:0000259" key="10">
    <source>
        <dbReference type="Pfam" id="PF08669"/>
    </source>
</evidence>
<dbReference type="PANTHER" id="PTHR43757:SF2">
    <property type="entry name" value="AMINOMETHYLTRANSFERASE, MITOCHONDRIAL"/>
    <property type="match status" value="1"/>
</dbReference>
<dbReference type="Gene3D" id="3.30.1360.120">
    <property type="entry name" value="Probable tRNA modification gtpase trme, domain 1"/>
    <property type="match status" value="1"/>
</dbReference>
<feature type="domain" description="GCVT N-terminal" evidence="9">
    <location>
        <begin position="7"/>
        <end position="261"/>
    </location>
</feature>
<dbReference type="AlphaFoldDB" id="A0A6V8NQT2"/>
<comment type="subunit">
    <text evidence="7">The glycine cleavage system is composed of four proteins: P, T, L and H.</text>
</comment>
<comment type="catalytic activity">
    <reaction evidence="6 7">
        <text>N(6)-[(R)-S(8)-aminomethyldihydrolipoyl]-L-lysyl-[protein] + (6S)-5,6,7,8-tetrahydrofolate = N(6)-[(R)-dihydrolipoyl]-L-lysyl-[protein] + (6R)-5,10-methylene-5,6,7,8-tetrahydrofolate + NH4(+)</text>
        <dbReference type="Rhea" id="RHEA:16945"/>
        <dbReference type="Rhea" id="RHEA-COMP:10475"/>
        <dbReference type="Rhea" id="RHEA-COMP:10492"/>
        <dbReference type="ChEBI" id="CHEBI:15636"/>
        <dbReference type="ChEBI" id="CHEBI:28938"/>
        <dbReference type="ChEBI" id="CHEBI:57453"/>
        <dbReference type="ChEBI" id="CHEBI:83100"/>
        <dbReference type="ChEBI" id="CHEBI:83143"/>
        <dbReference type="EC" id="2.1.2.10"/>
    </reaction>
</comment>
<dbReference type="RefSeq" id="WP_176226868.1">
    <property type="nucleotide sequence ID" value="NZ_BLRV01000099.1"/>
</dbReference>
<reference evidence="11 12" key="1">
    <citation type="journal article" date="2020" name="Front. Microbiol.">
        <title>Single-cell genomics of novel Actinobacteria with the Wood-Ljungdahl pathway discovered in a serpentinizing system.</title>
        <authorList>
            <person name="Merino N."/>
            <person name="Kawai M."/>
            <person name="Boyd E.S."/>
            <person name="Colman D.R."/>
            <person name="McGlynn S.E."/>
            <person name="Nealson K.H."/>
            <person name="Kurokawa K."/>
            <person name="Hongoh Y."/>
        </authorList>
    </citation>
    <scope>NUCLEOTIDE SEQUENCE [LARGE SCALE GENOMIC DNA]</scope>
    <source>
        <strain evidence="11 12">S06</strain>
    </source>
</reference>
<protein>
    <recommendedName>
        <fullName evidence="2 7">Aminomethyltransferase</fullName>
        <ecNumber evidence="2 7">2.1.2.10</ecNumber>
    </recommendedName>
    <alternativeName>
        <fullName evidence="5 7">Glycine cleavage system T protein</fullName>
    </alternativeName>
</protein>
<sequence>MKRTRLFEEQQKLGAVFTDFAGWELPVYYSSILKEHSAVREGAGLFDVSHMGRIRVWGSGVVQFLNALLSRNILDQKIGEARYALVCNPEGGVKDDIIAYRQGEDQFLLVVNASNREKILDWMDQNKAGPVDLDDQTENTSLLAVQGPRAEAVVSSIVKQDLSPVKFYTFSSGQFMGEEVILSRTGYTGEDGFEVFVPNEKVQDLWRELLSTGQEYGILPAGLGARDLLRLEMGYPLYGHELTEDMSPLEAGLERFVDLDKGFIGREALLGREVRRSLVGLRLMDSGVPREGFYVYQGDRLVGQVTSGGFSPTLKSGIALALLDRTHVRYGENVDIEIRGKRKKAQLTRIPFIEGGRGR</sequence>
<evidence type="ECO:0000256" key="7">
    <source>
        <dbReference type="HAMAP-Rule" id="MF_00259"/>
    </source>
</evidence>
<dbReference type="Pfam" id="PF08669">
    <property type="entry name" value="GCV_T_C"/>
    <property type="match status" value="1"/>
</dbReference>
<dbReference type="GO" id="GO:0032259">
    <property type="term" value="P:methylation"/>
    <property type="evidence" value="ECO:0007669"/>
    <property type="project" value="UniProtKB-KW"/>
</dbReference>